<comment type="caution">
    <text evidence="1">The sequence shown here is derived from an EMBL/GenBank/DDBJ whole genome shotgun (WGS) entry which is preliminary data.</text>
</comment>
<feature type="non-terminal residue" evidence="1">
    <location>
        <position position="1"/>
    </location>
</feature>
<dbReference type="OrthoDB" id="3237269at2759"/>
<dbReference type="Proteomes" id="UP000678393">
    <property type="component" value="Unassembled WGS sequence"/>
</dbReference>
<organism evidence="1 2">
    <name type="scientific">Candidula unifasciata</name>
    <dbReference type="NCBI Taxonomy" id="100452"/>
    <lineage>
        <taxon>Eukaryota</taxon>
        <taxon>Metazoa</taxon>
        <taxon>Spiralia</taxon>
        <taxon>Lophotrochozoa</taxon>
        <taxon>Mollusca</taxon>
        <taxon>Gastropoda</taxon>
        <taxon>Heterobranchia</taxon>
        <taxon>Euthyneura</taxon>
        <taxon>Panpulmonata</taxon>
        <taxon>Eupulmonata</taxon>
        <taxon>Stylommatophora</taxon>
        <taxon>Helicina</taxon>
        <taxon>Helicoidea</taxon>
        <taxon>Geomitridae</taxon>
        <taxon>Candidula</taxon>
    </lineage>
</organism>
<reference evidence="1" key="1">
    <citation type="submission" date="2021-04" db="EMBL/GenBank/DDBJ databases">
        <authorList>
            <consortium name="Molecular Ecology Group"/>
        </authorList>
    </citation>
    <scope>NUCLEOTIDE SEQUENCE</scope>
</reference>
<dbReference type="AlphaFoldDB" id="A0A8S3YHK9"/>
<accession>A0A8S3YHK9</accession>
<evidence type="ECO:0000313" key="1">
    <source>
        <dbReference type="EMBL" id="CAG5114995.1"/>
    </source>
</evidence>
<keyword evidence="2" id="KW-1185">Reference proteome</keyword>
<protein>
    <submittedName>
        <fullName evidence="1">Uncharacterized protein</fullName>
    </submittedName>
</protein>
<dbReference type="InterPro" id="IPR013780">
    <property type="entry name" value="Glyco_hydro_b"/>
</dbReference>
<proteinExistence type="predicted"/>
<dbReference type="Gene3D" id="2.60.40.1180">
    <property type="entry name" value="Golgi alpha-mannosidase II"/>
    <property type="match status" value="1"/>
</dbReference>
<evidence type="ECO:0000313" key="2">
    <source>
        <dbReference type="Proteomes" id="UP000678393"/>
    </source>
</evidence>
<name>A0A8S3YHK9_9EUPU</name>
<dbReference type="EMBL" id="CAJHNH020000064">
    <property type="protein sequence ID" value="CAG5114995.1"/>
    <property type="molecule type" value="Genomic_DNA"/>
</dbReference>
<sequence length="99" mass="10860">GKAEGKGGGGGGGDSCFIHPPPLHLLPTLNLHKGCKFTTTEWIERVIIVGVNTEPKHIHLVIGDNKVELEHKYDPQTKVLTVRKPGINIGEEKWVINLH</sequence>
<gene>
    <name evidence="1" type="ORF">CUNI_LOCUS553</name>
</gene>